<proteinExistence type="predicted"/>
<gene>
    <name evidence="2" type="ORF">BCR41DRAFT_63055</name>
</gene>
<comment type="caution">
    <text evidence="2">The sequence shown here is derived from an EMBL/GenBank/DDBJ whole genome shotgun (WGS) entry which is preliminary data.</text>
</comment>
<dbReference type="GeneID" id="33572788"/>
<evidence type="ECO:0000313" key="3">
    <source>
        <dbReference type="Proteomes" id="UP000193648"/>
    </source>
</evidence>
<dbReference type="RefSeq" id="XP_021881178.1">
    <property type="nucleotide sequence ID" value="XM_022030947.1"/>
</dbReference>
<dbReference type="InterPro" id="IPR011022">
    <property type="entry name" value="Arrestin_C-like"/>
</dbReference>
<evidence type="ECO:0000259" key="1">
    <source>
        <dbReference type="Pfam" id="PF02752"/>
    </source>
</evidence>
<dbReference type="AlphaFoldDB" id="A0A1Y2GM22"/>
<dbReference type="InterPro" id="IPR014752">
    <property type="entry name" value="Arrestin-like_C"/>
</dbReference>
<organism evidence="2 3">
    <name type="scientific">Lobosporangium transversale</name>
    <dbReference type="NCBI Taxonomy" id="64571"/>
    <lineage>
        <taxon>Eukaryota</taxon>
        <taxon>Fungi</taxon>
        <taxon>Fungi incertae sedis</taxon>
        <taxon>Mucoromycota</taxon>
        <taxon>Mortierellomycotina</taxon>
        <taxon>Mortierellomycetes</taxon>
        <taxon>Mortierellales</taxon>
        <taxon>Mortierellaceae</taxon>
        <taxon>Lobosporangium</taxon>
    </lineage>
</organism>
<dbReference type="Gene3D" id="2.60.40.640">
    <property type="match status" value="1"/>
</dbReference>
<reference evidence="2 3" key="1">
    <citation type="submission" date="2016-07" db="EMBL/GenBank/DDBJ databases">
        <title>Pervasive Adenine N6-methylation of Active Genes in Fungi.</title>
        <authorList>
            <consortium name="DOE Joint Genome Institute"/>
            <person name="Mondo S.J."/>
            <person name="Dannebaum R.O."/>
            <person name="Kuo R.C."/>
            <person name="Labutti K."/>
            <person name="Haridas S."/>
            <person name="Kuo A."/>
            <person name="Salamov A."/>
            <person name="Ahrendt S.R."/>
            <person name="Lipzen A."/>
            <person name="Sullivan W."/>
            <person name="Andreopoulos W.B."/>
            <person name="Clum A."/>
            <person name="Lindquist E."/>
            <person name="Daum C."/>
            <person name="Ramamoorthy G.K."/>
            <person name="Gryganskyi A."/>
            <person name="Culley D."/>
            <person name="Magnuson J.K."/>
            <person name="James T.Y."/>
            <person name="O'Malley M.A."/>
            <person name="Stajich J.E."/>
            <person name="Spatafora J.W."/>
            <person name="Visel A."/>
            <person name="Grigoriev I.V."/>
        </authorList>
    </citation>
    <scope>NUCLEOTIDE SEQUENCE [LARGE SCALE GENOMIC DNA]</scope>
    <source>
        <strain evidence="2 3">NRRL 3116</strain>
    </source>
</reference>
<sequence length="212" mass="23550">MDDLSNSSNACSQIPFLERCSRSDHLGFKHYSSSASTSLSNTPVTMTRFNGTLKDVVPYVCVVPSNVLYLQQLVPVTIKIMPTEHPVSVVSAVIKLKQYTRLQVSGGTKSDSKELMSFPVTDEWPVPEARKGWQRTIVVSLPGVPQVTPTFGSDMITKTHMLKLIMQVRMGARGEKHELRVEMPVIITGPRPPGEPYPSFDLNRYLACVDQT</sequence>
<protein>
    <recommendedName>
        <fullName evidence="1">Arrestin C-terminal-like domain-containing protein</fullName>
    </recommendedName>
</protein>
<dbReference type="Proteomes" id="UP000193648">
    <property type="component" value="Unassembled WGS sequence"/>
</dbReference>
<dbReference type="EMBL" id="MCFF01000019">
    <property type="protein sequence ID" value="ORZ15430.1"/>
    <property type="molecule type" value="Genomic_DNA"/>
</dbReference>
<name>A0A1Y2GM22_9FUNG</name>
<evidence type="ECO:0000313" key="2">
    <source>
        <dbReference type="EMBL" id="ORZ15430.1"/>
    </source>
</evidence>
<feature type="domain" description="Arrestin C-terminal-like" evidence="1">
    <location>
        <begin position="59"/>
        <end position="189"/>
    </location>
</feature>
<accession>A0A1Y2GM22</accession>
<keyword evidence="3" id="KW-1185">Reference proteome</keyword>
<dbReference type="OrthoDB" id="2333384at2759"/>
<dbReference type="InParanoid" id="A0A1Y2GM22"/>
<dbReference type="Pfam" id="PF02752">
    <property type="entry name" value="Arrestin_C"/>
    <property type="match status" value="1"/>
</dbReference>